<evidence type="ECO:0000313" key="1">
    <source>
        <dbReference type="EMBL" id="PFG51080.1"/>
    </source>
</evidence>
<reference evidence="2 3" key="1">
    <citation type="submission" date="2017-10" db="EMBL/GenBank/DDBJ databases">
        <title>Sequencing the genomes of 1000 actinobacteria strains.</title>
        <authorList>
            <person name="Klenk H.-P."/>
        </authorList>
    </citation>
    <scope>NUCLEOTIDE SEQUENCE [LARGE SCALE GENOMIC DNA]</scope>
    <source>
        <strain evidence="2 3">DSM 46092</strain>
    </source>
</reference>
<dbReference type="EMBL" id="PDJK01000002">
    <property type="protein sequence ID" value="PFG51080.1"/>
    <property type="molecule type" value="Genomic_DNA"/>
</dbReference>
<name>A0A2A9G4T5_9PSEU</name>
<protein>
    <submittedName>
        <fullName evidence="2">Uncharacterized protein</fullName>
    </submittedName>
</protein>
<evidence type="ECO:0000313" key="3">
    <source>
        <dbReference type="Proteomes" id="UP000243542"/>
    </source>
</evidence>
<dbReference type="EMBL" id="PDJK01000001">
    <property type="protein sequence ID" value="PFG57649.1"/>
    <property type="molecule type" value="Genomic_DNA"/>
</dbReference>
<dbReference type="Proteomes" id="UP000243542">
    <property type="component" value="Unassembled WGS sequence"/>
</dbReference>
<gene>
    <name evidence="2" type="ORF">ATK36_1245</name>
    <name evidence="1" type="ORF">ATK36_6353</name>
</gene>
<proteinExistence type="predicted"/>
<keyword evidence="3" id="KW-1185">Reference proteome</keyword>
<accession>A0A2A9G4T5</accession>
<dbReference type="AlphaFoldDB" id="A0A2A9G4T5"/>
<organism evidence="2 3">
    <name type="scientific">Amycolatopsis sulphurea</name>
    <dbReference type="NCBI Taxonomy" id="76022"/>
    <lineage>
        <taxon>Bacteria</taxon>
        <taxon>Bacillati</taxon>
        <taxon>Actinomycetota</taxon>
        <taxon>Actinomycetes</taxon>
        <taxon>Pseudonocardiales</taxon>
        <taxon>Pseudonocardiaceae</taxon>
        <taxon>Amycolatopsis</taxon>
    </lineage>
</organism>
<sequence length="88" mass="10595">MPHAPIRHTPRPSERLGMSDDFNELFQVVRPLVNEYFELHRRLVRAYDGNTDFRSNELAELAEKIPVYLETQARIFRREADRYRTGRY</sequence>
<evidence type="ECO:0000313" key="2">
    <source>
        <dbReference type="EMBL" id="PFG57649.1"/>
    </source>
</evidence>
<comment type="caution">
    <text evidence="2">The sequence shown here is derived from an EMBL/GenBank/DDBJ whole genome shotgun (WGS) entry which is preliminary data.</text>
</comment>